<evidence type="ECO:0000313" key="2">
    <source>
        <dbReference type="Proteomes" id="UP001057402"/>
    </source>
</evidence>
<evidence type="ECO:0000313" key="1">
    <source>
        <dbReference type="EMBL" id="KAI4331087.1"/>
    </source>
</evidence>
<dbReference type="EMBL" id="CM042887">
    <property type="protein sequence ID" value="KAI4331087.1"/>
    <property type="molecule type" value="Genomic_DNA"/>
</dbReference>
<accession>A0ACB9N3Q5</accession>
<name>A0ACB9N3Q5_9MYRT</name>
<comment type="caution">
    <text evidence="1">The sequence shown here is derived from an EMBL/GenBank/DDBJ whole genome shotgun (WGS) entry which is preliminary data.</text>
</comment>
<sequence>MGSVCAEHHHRLHHPHKPLEIPPRKLQLARKASSAPELRDSVPELSLRKFLPGGGGDDLSDPDSDPYSSDHFRMFEFKVRRCTRSRSHDWTDCPFVHPGEKARRRDPRKYSYSGTVCSEFRRGSCSRGDNCEFAHGVFECWLHPSRYRTEACKDGKNCKRKVCFFAHTPRQLRVLPVEPDDPLPMPDHKYHAEPVSSVLGHTRCCALCHSLNLNNSLSPTSTLLDTSHLSPPLSPSTSLSPPLSPLKNRPLTGLYPDRFITSLDPIELNRGAGRGRISYKDVLDEIMNSLDSIQIKESMGRRRNLPWLNMDNMTDDQPQFVLSPSTLNPSAWRDCRGVNSSMDGNWGHGDVTGSTEPDIGWVDELLM</sequence>
<protein>
    <submittedName>
        <fullName evidence="1">Uncharacterized protein</fullName>
    </submittedName>
</protein>
<keyword evidence="2" id="KW-1185">Reference proteome</keyword>
<dbReference type="Proteomes" id="UP001057402">
    <property type="component" value="Chromosome 8"/>
</dbReference>
<reference evidence="2" key="1">
    <citation type="journal article" date="2023" name="Front. Plant Sci.">
        <title>Chromosomal-level genome assembly of Melastoma candidum provides insights into trichome evolution.</title>
        <authorList>
            <person name="Zhong Y."/>
            <person name="Wu W."/>
            <person name="Sun C."/>
            <person name="Zou P."/>
            <person name="Liu Y."/>
            <person name="Dai S."/>
            <person name="Zhou R."/>
        </authorList>
    </citation>
    <scope>NUCLEOTIDE SEQUENCE [LARGE SCALE GENOMIC DNA]</scope>
</reference>
<proteinExistence type="predicted"/>
<gene>
    <name evidence="1" type="ORF">MLD38_029310</name>
</gene>
<organism evidence="1 2">
    <name type="scientific">Melastoma candidum</name>
    <dbReference type="NCBI Taxonomy" id="119954"/>
    <lineage>
        <taxon>Eukaryota</taxon>
        <taxon>Viridiplantae</taxon>
        <taxon>Streptophyta</taxon>
        <taxon>Embryophyta</taxon>
        <taxon>Tracheophyta</taxon>
        <taxon>Spermatophyta</taxon>
        <taxon>Magnoliopsida</taxon>
        <taxon>eudicotyledons</taxon>
        <taxon>Gunneridae</taxon>
        <taxon>Pentapetalae</taxon>
        <taxon>rosids</taxon>
        <taxon>malvids</taxon>
        <taxon>Myrtales</taxon>
        <taxon>Melastomataceae</taxon>
        <taxon>Melastomatoideae</taxon>
        <taxon>Melastomateae</taxon>
        <taxon>Melastoma</taxon>
    </lineage>
</organism>